<gene>
    <name evidence="2" type="ORF">M431DRAFT_177562</name>
</gene>
<dbReference type="EMBL" id="KZ679675">
    <property type="protein sequence ID" value="PTB60335.1"/>
    <property type="molecule type" value="Genomic_DNA"/>
</dbReference>
<sequence>MLCLCFVMAGLMWGDVCRYPWLPRSVEAIIGREPGHTICRQESGRPRYDARLSSVWSNRLLAHGRLPRAPLSVFPQTNEGTGFCFNRRNSTRPGIGVAPRVVPDDIPQINIAVCRSRPNKNEQGTAHRPGRN</sequence>
<evidence type="ECO:0000313" key="3">
    <source>
        <dbReference type="Proteomes" id="UP000241690"/>
    </source>
</evidence>
<reference evidence="2 3" key="1">
    <citation type="submission" date="2016-07" db="EMBL/GenBank/DDBJ databases">
        <title>Multiple horizontal gene transfer events from other fungi enriched the ability of initially mycotrophic Trichoderma (Ascomycota) to feed on dead plant biomass.</title>
        <authorList>
            <consortium name="DOE Joint Genome Institute"/>
            <person name="Aerts A."/>
            <person name="Atanasova L."/>
            <person name="Chenthamara K."/>
            <person name="Zhang J."/>
            <person name="Grujic M."/>
            <person name="Henrissat B."/>
            <person name="Kuo A."/>
            <person name="Salamov A."/>
            <person name="Lipzen A."/>
            <person name="Labutti K."/>
            <person name="Barry K."/>
            <person name="Miao Y."/>
            <person name="Rahimi M.J."/>
            <person name="Shen Q."/>
            <person name="Grigoriev I.V."/>
            <person name="Kubicek C.P."/>
            <person name="Druzhinina I.S."/>
        </authorList>
    </citation>
    <scope>NUCLEOTIDE SEQUENCE [LARGE SCALE GENOMIC DNA]</scope>
    <source>
        <strain evidence="2 3">CBS 226.95</strain>
    </source>
</reference>
<evidence type="ECO:0008006" key="4">
    <source>
        <dbReference type="Google" id="ProtNLM"/>
    </source>
</evidence>
<dbReference type="GeneID" id="36621650"/>
<keyword evidence="3" id="KW-1185">Reference proteome</keyword>
<proteinExistence type="predicted"/>
<keyword evidence="1" id="KW-0732">Signal</keyword>
<evidence type="ECO:0000256" key="1">
    <source>
        <dbReference type="SAM" id="SignalP"/>
    </source>
</evidence>
<protein>
    <recommendedName>
        <fullName evidence="4">Secreted protein</fullName>
    </recommendedName>
</protein>
<evidence type="ECO:0000313" key="2">
    <source>
        <dbReference type="EMBL" id="PTB60335.1"/>
    </source>
</evidence>
<name>A0A2T4ATD8_TRIHA</name>
<dbReference type="AlphaFoldDB" id="A0A2T4ATD8"/>
<dbReference type="RefSeq" id="XP_024780012.1">
    <property type="nucleotide sequence ID" value="XM_024913090.1"/>
</dbReference>
<organism evidence="2 3">
    <name type="scientific">Trichoderma harzianum CBS 226.95</name>
    <dbReference type="NCBI Taxonomy" id="983964"/>
    <lineage>
        <taxon>Eukaryota</taxon>
        <taxon>Fungi</taxon>
        <taxon>Dikarya</taxon>
        <taxon>Ascomycota</taxon>
        <taxon>Pezizomycotina</taxon>
        <taxon>Sordariomycetes</taxon>
        <taxon>Hypocreomycetidae</taxon>
        <taxon>Hypocreales</taxon>
        <taxon>Hypocreaceae</taxon>
        <taxon>Trichoderma</taxon>
    </lineage>
</organism>
<dbReference type="Proteomes" id="UP000241690">
    <property type="component" value="Unassembled WGS sequence"/>
</dbReference>
<feature type="signal peptide" evidence="1">
    <location>
        <begin position="1"/>
        <end position="18"/>
    </location>
</feature>
<feature type="chain" id="PRO_5015450093" description="Secreted protein" evidence="1">
    <location>
        <begin position="19"/>
        <end position="132"/>
    </location>
</feature>
<accession>A0A2T4ATD8</accession>